<dbReference type="RefSeq" id="WP_311635664.1">
    <property type="nucleotide sequence ID" value="NZ_JAVRFF010000018.1"/>
</dbReference>
<evidence type="ECO:0000256" key="1">
    <source>
        <dbReference type="ARBA" id="ARBA00023015"/>
    </source>
</evidence>
<dbReference type="EMBL" id="JAVRFF010000018">
    <property type="protein sequence ID" value="MDT0473860.1"/>
    <property type="molecule type" value="Genomic_DNA"/>
</dbReference>
<keyword evidence="3" id="KW-0804">Transcription</keyword>
<dbReference type="Proteomes" id="UP001180489">
    <property type="component" value="Unassembled WGS sequence"/>
</dbReference>
<dbReference type="SUPFAM" id="SSF46689">
    <property type="entry name" value="Homeodomain-like"/>
    <property type="match status" value="1"/>
</dbReference>
<organism evidence="5 6">
    <name type="scientific">Streptomyces hintoniae</name>
    <dbReference type="NCBI Taxonomy" id="3075521"/>
    <lineage>
        <taxon>Bacteria</taxon>
        <taxon>Bacillati</taxon>
        <taxon>Actinomycetota</taxon>
        <taxon>Actinomycetes</taxon>
        <taxon>Kitasatosporales</taxon>
        <taxon>Streptomycetaceae</taxon>
        <taxon>Streptomyces</taxon>
    </lineage>
</organism>
<keyword evidence="6" id="KW-1185">Reference proteome</keyword>
<sequence>MLVETVFRSADLPTAERFEGWRQVMSATHAPLELRSTRAADFHARLRLIGLGDVAVWPAEFDPTVFVRTPKLIRQSDPEIFHLTLVLKGHGGVAWSRQEATYGLGDFYSTDSARTSETWTSQELIRTVGVEVPKARLPLPRGRAEQAIGRPMSGGTGVGALLALFLTQLSENTGQYTAEDAPRLGTVLADLVAALFAHTLETVTSLSPETRRRTLALAIQAFIRQNLHDPGLTPGAIAAAHSVSLSHLHRLFRDEGVTVGAYIRGQRLEGARHNLTDPALHDTPIHVIAARWGFPRAAEFSRAFRAAYGVPPRDYRHGPSRTAA</sequence>
<dbReference type="Gene3D" id="1.10.10.60">
    <property type="entry name" value="Homeodomain-like"/>
    <property type="match status" value="1"/>
</dbReference>
<evidence type="ECO:0000313" key="6">
    <source>
        <dbReference type="Proteomes" id="UP001180489"/>
    </source>
</evidence>
<reference evidence="5" key="1">
    <citation type="submission" date="2024-05" db="EMBL/GenBank/DDBJ databases">
        <title>30 novel species of actinomycetes from the DSMZ collection.</title>
        <authorList>
            <person name="Nouioui I."/>
        </authorList>
    </citation>
    <scope>NUCLEOTIDE SEQUENCE</scope>
    <source>
        <strain evidence="5">DSM 41014</strain>
    </source>
</reference>
<keyword evidence="1" id="KW-0805">Transcription regulation</keyword>
<evidence type="ECO:0000313" key="5">
    <source>
        <dbReference type="EMBL" id="MDT0473860.1"/>
    </source>
</evidence>
<evidence type="ECO:0000256" key="2">
    <source>
        <dbReference type="ARBA" id="ARBA00023125"/>
    </source>
</evidence>
<feature type="domain" description="HTH araC/xylS-type" evidence="4">
    <location>
        <begin position="217"/>
        <end position="318"/>
    </location>
</feature>
<evidence type="ECO:0000256" key="3">
    <source>
        <dbReference type="ARBA" id="ARBA00023163"/>
    </source>
</evidence>
<dbReference type="PANTHER" id="PTHR46796">
    <property type="entry name" value="HTH-TYPE TRANSCRIPTIONAL ACTIVATOR RHAS-RELATED"/>
    <property type="match status" value="1"/>
</dbReference>
<name>A0ABU2UL95_9ACTN</name>
<comment type="caution">
    <text evidence="5">The sequence shown here is derived from an EMBL/GenBank/DDBJ whole genome shotgun (WGS) entry which is preliminary data.</text>
</comment>
<dbReference type="InterPro" id="IPR018062">
    <property type="entry name" value="HTH_AraC-typ_CS"/>
</dbReference>
<dbReference type="PROSITE" id="PS01124">
    <property type="entry name" value="HTH_ARAC_FAMILY_2"/>
    <property type="match status" value="1"/>
</dbReference>
<keyword evidence="2" id="KW-0238">DNA-binding</keyword>
<protein>
    <submittedName>
        <fullName evidence="5">Helix-turn-helix domain-containing protein</fullName>
    </submittedName>
</protein>
<dbReference type="InterPro" id="IPR035418">
    <property type="entry name" value="AraC-bd_2"/>
</dbReference>
<dbReference type="InterPro" id="IPR018060">
    <property type="entry name" value="HTH_AraC"/>
</dbReference>
<dbReference type="PANTHER" id="PTHR46796:SF6">
    <property type="entry name" value="ARAC SUBFAMILY"/>
    <property type="match status" value="1"/>
</dbReference>
<dbReference type="SMART" id="SM00342">
    <property type="entry name" value="HTH_ARAC"/>
    <property type="match status" value="1"/>
</dbReference>
<dbReference type="Pfam" id="PF14525">
    <property type="entry name" value="AraC_binding_2"/>
    <property type="match status" value="1"/>
</dbReference>
<gene>
    <name evidence="5" type="ORF">RM863_17160</name>
</gene>
<dbReference type="PROSITE" id="PS00041">
    <property type="entry name" value="HTH_ARAC_FAMILY_1"/>
    <property type="match status" value="1"/>
</dbReference>
<evidence type="ECO:0000259" key="4">
    <source>
        <dbReference type="PROSITE" id="PS01124"/>
    </source>
</evidence>
<proteinExistence type="predicted"/>
<dbReference type="InterPro" id="IPR009057">
    <property type="entry name" value="Homeodomain-like_sf"/>
</dbReference>
<dbReference type="Pfam" id="PF12833">
    <property type="entry name" value="HTH_18"/>
    <property type="match status" value="1"/>
</dbReference>
<accession>A0ABU2UL95</accession>
<dbReference type="InterPro" id="IPR050204">
    <property type="entry name" value="AraC_XylS_family_regulators"/>
</dbReference>